<feature type="domain" description="Beta-catenin-like protein 1 N-terminal" evidence="7">
    <location>
        <begin position="96"/>
        <end position="207"/>
    </location>
</feature>
<dbReference type="Pfam" id="PF08216">
    <property type="entry name" value="CTNNBL"/>
    <property type="match status" value="1"/>
</dbReference>
<evidence type="ECO:0000313" key="9">
    <source>
        <dbReference type="Proteomes" id="UP000807306"/>
    </source>
</evidence>
<evidence type="ECO:0000256" key="4">
    <source>
        <dbReference type="ARBA" id="ARBA00023054"/>
    </source>
</evidence>
<dbReference type="SMART" id="SM01156">
    <property type="entry name" value="DUF1716"/>
    <property type="match status" value="1"/>
</dbReference>
<dbReference type="InterPro" id="IPR016024">
    <property type="entry name" value="ARM-type_fold"/>
</dbReference>
<evidence type="ECO:0000256" key="3">
    <source>
        <dbReference type="ARBA" id="ARBA00022737"/>
    </source>
</evidence>
<dbReference type="GO" id="GO:0010467">
    <property type="term" value="P:gene expression"/>
    <property type="evidence" value="ECO:0007669"/>
    <property type="project" value="UniProtKB-ARBA"/>
</dbReference>
<dbReference type="Proteomes" id="UP000807306">
    <property type="component" value="Unassembled WGS sequence"/>
</dbReference>
<comment type="subcellular location">
    <subcellularLocation>
        <location evidence="1">Nucleus</location>
    </subcellularLocation>
</comment>
<dbReference type="Gene3D" id="1.25.10.10">
    <property type="entry name" value="Leucine-rich Repeat Variant"/>
    <property type="match status" value="1"/>
</dbReference>
<feature type="region of interest" description="Disordered" evidence="6">
    <location>
        <begin position="1"/>
        <end position="95"/>
    </location>
</feature>
<dbReference type="InterPro" id="IPR013180">
    <property type="entry name" value="CTNNBL1_N"/>
</dbReference>
<dbReference type="PANTHER" id="PTHR14978:SF0">
    <property type="entry name" value="BETA-CATENIN-LIKE PROTEIN 1"/>
    <property type="match status" value="1"/>
</dbReference>
<dbReference type="PANTHER" id="PTHR14978">
    <property type="entry name" value="BETA-CATENIN-LIKE PROTEIN 1 NUCLEAR ASSOCIATED PROTEIN"/>
    <property type="match status" value="1"/>
</dbReference>
<organism evidence="8 9">
    <name type="scientific">Crepidotus variabilis</name>
    <dbReference type="NCBI Taxonomy" id="179855"/>
    <lineage>
        <taxon>Eukaryota</taxon>
        <taxon>Fungi</taxon>
        <taxon>Dikarya</taxon>
        <taxon>Basidiomycota</taxon>
        <taxon>Agaricomycotina</taxon>
        <taxon>Agaricomycetes</taxon>
        <taxon>Agaricomycetidae</taxon>
        <taxon>Agaricales</taxon>
        <taxon>Agaricineae</taxon>
        <taxon>Crepidotaceae</taxon>
        <taxon>Crepidotus</taxon>
    </lineage>
</organism>
<name>A0A9P6ERW7_9AGAR</name>
<proteinExistence type="predicted"/>
<evidence type="ECO:0000313" key="8">
    <source>
        <dbReference type="EMBL" id="KAF9534285.1"/>
    </source>
</evidence>
<gene>
    <name evidence="8" type="ORF">CPB83DRAFT_843989</name>
</gene>
<dbReference type="GO" id="GO:0005681">
    <property type="term" value="C:spliceosomal complex"/>
    <property type="evidence" value="ECO:0007669"/>
    <property type="project" value="TreeGrafter"/>
</dbReference>
<accession>A0A9P6ERW7</accession>
<dbReference type="SUPFAM" id="SSF48371">
    <property type="entry name" value="ARM repeat"/>
    <property type="match status" value="1"/>
</dbReference>
<feature type="compositionally biased region" description="Pro residues" evidence="6">
    <location>
        <begin position="47"/>
        <end position="56"/>
    </location>
</feature>
<dbReference type="OrthoDB" id="1898821at2759"/>
<comment type="caution">
    <text evidence="8">The sequence shown here is derived from an EMBL/GenBank/DDBJ whole genome shotgun (WGS) entry which is preliminary data.</text>
</comment>
<keyword evidence="3" id="KW-0677">Repeat</keyword>
<dbReference type="InterPro" id="IPR039678">
    <property type="entry name" value="CTNNBL1"/>
</dbReference>
<evidence type="ECO:0000256" key="5">
    <source>
        <dbReference type="ARBA" id="ARBA00023242"/>
    </source>
</evidence>
<dbReference type="InterPro" id="IPR011989">
    <property type="entry name" value="ARM-like"/>
</dbReference>
<keyword evidence="5" id="KW-0539">Nucleus</keyword>
<reference evidence="8" key="1">
    <citation type="submission" date="2020-11" db="EMBL/GenBank/DDBJ databases">
        <authorList>
            <consortium name="DOE Joint Genome Institute"/>
            <person name="Ahrendt S."/>
            <person name="Riley R."/>
            <person name="Andreopoulos W."/>
            <person name="Labutti K."/>
            <person name="Pangilinan J."/>
            <person name="Ruiz-Duenas F.J."/>
            <person name="Barrasa J.M."/>
            <person name="Sanchez-Garcia M."/>
            <person name="Camarero S."/>
            <person name="Miyauchi S."/>
            <person name="Serrano A."/>
            <person name="Linde D."/>
            <person name="Babiker R."/>
            <person name="Drula E."/>
            <person name="Ayuso-Fernandez I."/>
            <person name="Pacheco R."/>
            <person name="Padilla G."/>
            <person name="Ferreira P."/>
            <person name="Barriuso J."/>
            <person name="Kellner H."/>
            <person name="Castanera R."/>
            <person name="Alfaro M."/>
            <person name="Ramirez L."/>
            <person name="Pisabarro A.G."/>
            <person name="Kuo A."/>
            <person name="Tritt A."/>
            <person name="Lipzen A."/>
            <person name="He G."/>
            <person name="Yan M."/>
            <person name="Ng V."/>
            <person name="Cullen D."/>
            <person name="Martin F."/>
            <person name="Rosso M.-N."/>
            <person name="Henrissat B."/>
            <person name="Hibbett D."/>
            <person name="Martinez A.T."/>
            <person name="Grigoriev I.V."/>
        </authorList>
    </citation>
    <scope>NUCLEOTIDE SEQUENCE</scope>
    <source>
        <strain evidence="8">CBS 506.95</strain>
    </source>
</reference>
<keyword evidence="2" id="KW-0597">Phosphoprotein</keyword>
<dbReference type="EMBL" id="MU157826">
    <property type="protein sequence ID" value="KAF9534285.1"/>
    <property type="molecule type" value="Genomic_DNA"/>
</dbReference>
<evidence type="ECO:0000259" key="7">
    <source>
        <dbReference type="SMART" id="SM01156"/>
    </source>
</evidence>
<keyword evidence="9" id="KW-1185">Reference proteome</keyword>
<evidence type="ECO:0000256" key="6">
    <source>
        <dbReference type="SAM" id="MobiDB-lite"/>
    </source>
</evidence>
<evidence type="ECO:0000256" key="2">
    <source>
        <dbReference type="ARBA" id="ARBA00022553"/>
    </source>
</evidence>
<keyword evidence="4" id="KW-0175">Coiled coil</keyword>
<dbReference type="FunFam" id="1.25.10.10:FF:001136">
    <property type="entry name" value="Beta-catenin-like protein 1"/>
    <property type="match status" value="1"/>
</dbReference>
<dbReference type="AlphaFoldDB" id="A0A9P6ERW7"/>
<evidence type="ECO:0000256" key="1">
    <source>
        <dbReference type="ARBA" id="ARBA00004123"/>
    </source>
</evidence>
<protein>
    <submittedName>
        <fullName evidence="8">Catenin-beta-like protein</fullName>
    </submittedName>
</protein>
<sequence length="625" mass="69422">MDIDELFKVPKLPRGANKRKLPDNPTPDMLKKMKLEAAANAPSSSSPSPPPPPPPSRKATVEDEEDDEMDGTFAPGGDADYFAEEDGEGRFFGGGLTSEQKDILNIFEKSGGEGVDETDELSITRIRRLLLSFERAVNKNQDQRSKYPNDPSKFIDSEADLDGAIKALLPLSQAPTLSYPEIVRSGVITLLVGLLTHENVDIAIDVVELIFELTDEDADLDQDAEDDERVEEAVTTLIESLVENSVLNLLVDNLSRLNEQEESDRQGVFHILGIFENFVGLNPELATSLVSGTTILEWLLKRLQAKKHDENRSYAAELLSVLLQDSVEIKIAFSKHDGVETILKALSQYRKRDPVDADETEFMENVFDALCSALSEASVKKLFLEAEGPDLMILMVKEKLESKSRSIKVLDYAMSGPDGAPICEAFVEALGLKTIFTAFMGKTSKKSKTNTTTTAPEDVAHSLGIISSLFSNLPSDSPSRIRLLTKFVEGEYEKIDKLIEIRESARKRLKATDSQIETDRKDIIEEDGEDGITADIEDAFYLQRLDGGLFTLQTVDFILAWVIMEDDGIRTHALRMLDRNNQSQKDIVETLKVYEDHADDNIKEDSLSQKEILRGLISALDTSQS</sequence>